<keyword evidence="7" id="KW-1185">Reference proteome</keyword>
<dbReference type="PANTHER" id="PTHR46498:SF1">
    <property type="entry name" value="GTP-BINDING PROTEIN 8"/>
    <property type="match status" value="1"/>
</dbReference>
<dbReference type="InterPro" id="IPR027417">
    <property type="entry name" value="P-loop_NTPase"/>
</dbReference>
<dbReference type="OrthoDB" id="391988at2759"/>
<evidence type="ECO:0000313" key="6">
    <source>
        <dbReference type="EMBL" id="KAF2874326.1"/>
    </source>
</evidence>
<keyword evidence="1" id="KW-0479">Metal-binding</keyword>
<feature type="non-terminal residue" evidence="6">
    <location>
        <position position="291"/>
    </location>
</feature>
<organism evidence="6 7">
    <name type="scientific">Massariosphaeria phaeospora</name>
    <dbReference type="NCBI Taxonomy" id="100035"/>
    <lineage>
        <taxon>Eukaryota</taxon>
        <taxon>Fungi</taxon>
        <taxon>Dikarya</taxon>
        <taxon>Ascomycota</taxon>
        <taxon>Pezizomycotina</taxon>
        <taxon>Dothideomycetes</taxon>
        <taxon>Pleosporomycetidae</taxon>
        <taxon>Pleosporales</taxon>
        <taxon>Pleosporales incertae sedis</taxon>
        <taxon>Massariosphaeria</taxon>
    </lineage>
</organism>
<accession>A0A7C8IC41</accession>
<dbReference type="GO" id="GO:0046872">
    <property type="term" value="F:metal ion binding"/>
    <property type="evidence" value="ECO:0007669"/>
    <property type="project" value="UniProtKB-KW"/>
</dbReference>
<feature type="non-terminal residue" evidence="6">
    <location>
        <position position="1"/>
    </location>
</feature>
<keyword evidence="3" id="KW-0460">Magnesium</keyword>
<evidence type="ECO:0000256" key="3">
    <source>
        <dbReference type="ARBA" id="ARBA00022842"/>
    </source>
</evidence>
<dbReference type="PROSITE" id="PS51706">
    <property type="entry name" value="G_ENGB"/>
    <property type="match status" value="1"/>
</dbReference>
<evidence type="ECO:0000256" key="4">
    <source>
        <dbReference type="ARBA" id="ARBA00023134"/>
    </source>
</evidence>
<protein>
    <submittedName>
        <fullName evidence="6">GTP-binding protein engB</fullName>
    </submittedName>
</protein>
<dbReference type="InterPro" id="IPR006073">
    <property type="entry name" value="GTP-bd"/>
</dbReference>
<proteinExistence type="predicted"/>
<evidence type="ECO:0000256" key="2">
    <source>
        <dbReference type="ARBA" id="ARBA00022741"/>
    </source>
</evidence>
<dbReference type="Pfam" id="PF01926">
    <property type="entry name" value="MMR_HSR1"/>
    <property type="match status" value="1"/>
</dbReference>
<sequence length="291" mass="31860">LESYNWYWETIPPTISQKSQSNHFFTKAINPRFLRSVAYFRHFPASDVPEIAFVGRSNVGKSSLLNAIVNADTKALLARTSRTPGFTKTMNLYGIAPGNGVSIKSGNDKAGTHDNIVGVGGLTLVDMPGYGEGSLSAWGVEIMKYLQGRKQLRRVFVLIDAEHGIKDKDRSLLASLRLGGVPHQVVLSKLDKLYIPQGKEIRGVEKTGKARLTPRGTLEELRKRMERIKSEIKPPVGGGAIGELLGCSSEVLVDGRRLGIDPVRFAMLQAIGYNFSGKKVKSGDRGVVRKI</sequence>
<dbReference type="PANTHER" id="PTHR46498">
    <property type="entry name" value="GTP-BINDING PROTEIN 8"/>
    <property type="match status" value="1"/>
</dbReference>
<reference evidence="6 7" key="1">
    <citation type="submission" date="2020-01" db="EMBL/GenBank/DDBJ databases">
        <authorList>
            <consortium name="DOE Joint Genome Institute"/>
            <person name="Haridas S."/>
            <person name="Albert R."/>
            <person name="Binder M."/>
            <person name="Bloem J."/>
            <person name="Labutti K."/>
            <person name="Salamov A."/>
            <person name="Andreopoulos B."/>
            <person name="Baker S.E."/>
            <person name="Barry K."/>
            <person name="Bills G."/>
            <person name="Bluhm B.H."/>
            <person name="Cannon C."/>
            <person name="Castanera R."/>
            <person name="Culley D.E."/>
            <person name="Daum C."/>
            <person name="Ezra D."/>
            <person name="Gonzalez J.B."/>
            <person name="Henrissat B."/>
            <person name="Kuo A."/>
            <person name="Liang C."/>
            <person name="Lipzen A."/>
            <person name="Lutzoni F."/>
            <person name="Magnuson J."/>
            <person name="Mondo S."/>
            <person name="Nolan M."/>
            <person name="Ohm R."/>
            <person name="Pangilinan J."/>
            <person name="Park H.-J.H."/>
            <person name="Ramirez L."/>
            <person name="Alfaro M."/>
            <person name="Sun H."/>
            <person name="Tritt A."/>
            <person name="Yoshinaga Y."/>
            <person name="Zwiers L.-H.L."/>
            <person name="Turgeon B.G."/>
            <person name="Goodwin S.B."/>
            <person name="Spatafora J.W."/>
            <person name="Crous P.W."/>
            <person name="Grigoriev I.V."/>
        </authorList>
    </citation>
    <scope>NUCLEOTIDE SEQUENCE [LARGE SCALE GENOMIC DNA]</scope>
    <source>
        <strain evidence="6 7">CBS 611.86</strain>
    </source>
</reference>
<dbReference type="AlphaFoldDB" id="A0A7C8IC41"/>
<dbReference type="CDD" id="cd01876">
    <property type="entry name" value="YihA_EngB"/>
    <property type="match status" value="1"/>
</dbReference>
<dbReference type="EMBL" id="JAADJZ010000006">
    <property type="protein sequence ID" value="KAF2874326.1"/>
    <property type="molecule type" value="Genomic_DNA"/>
</dbReference>
<name>A0A7C8IC41_9PLEO</name>
<keyword evidence="4" id="KW-0342">GTP-binding</keyword>
<keyword evidence="2" id="KW-0547">Nucleotide-binding</keyword>
<evidence type="ECO:0000313" key="7">
    <source>
        <dbReference type="Proteomes" id="UP000481861"/>
    </source>
</evidence>
<dbReference type="InterPro" id="IPR030393">
    <property type="entry name" value="G_ENGB_dom"/>
</dbReference>
<dbReference type="GO" id="GO:0005739">
    <property type="term" value="C:mitochondrion"/>
    <property type="evidence" value="ECO:0007669"/>
    <property type="project" value="TreeGrafter"/>
</dbReference>
<dbReference type="Proteomes" id="UP000481861">
    <property type="component" value="Unassembled WGS sequence"/>
</dbReference>
<evidence type="ECO:0000256" key="1">
    <source>
        <dbReference type="ARBA" id="ARBA00022723"/>
    </source>
</evidence>
<dbReference type="SUPFAM" id="SSF52540">
    <property type="entry name" value="P-loop containing nucleoside triphosphate hydrolases"/>
    <property type="match status" value="1"/>
</dbReference>
<comment type="caution">
    <text evidence="6">The sequence shown here is derived from an EMBL/GenBank/DDBJ whole genome shotgun (WGS) entry which is preliminary data.</text>
</comment>
<gene>
    <name evidence="6" type="ORF">BDV95DRAFT_474212</name>
</gene>
<dbReference type="Gene3D" id="3.40.50.300">
    <property type="entry name" value="P-loop containing nucleotide triphosphate hydrolases"/>
    <property type="match status" value="1"/>
</dbReference>
<evidence type="ECO:0000259" key="5">
    <source>
        <dbReference type="PROSITE" id="PS51706"/>
    </source>
</evidence>
<feature type="domain" description="EngB-type G" evidence="5">
    <location>
        <begin position="47"/>
        <end position="231"/>
    </location>
</feature>
<dbReference type="InterPro" id="IPR052279">
    <property type="entry name" value="EngB_GTPase"/>
</dbReference>
<dbReference type="PRINTS" id="PR00326">
    <property type="entry name" value="GTP1OBG"/>
</dbReference>
<dbReference type="GO" id="GO:0005525">
    <property type="term" value="F:GTP binding"/>
    <property type="evidence" value="ECO:0007669"/>
    <property type="project" value="UniProtKB-KW"/>
</dbReference>